<organism evidence="5 6">
    <name type="scientific">Heterodera trifolii</name>
    <dbReference type="NCBI Taxonomy" id="157864"/>
    <lineage>
        <taxon>Eukaryota</taxon>
        <taxon>Metazoa</taxon>
        <taxon>Ecdysozoa</taxon>
        <taxon>Nematoda</taxon>
        <taxon>Chromadorea</taxon>
        <taxon>Rhabditida</taxon>
        <taxon>Tylenchina</taxon>
        <taxon>Tylenchomorpha</taxon>
        <taxon>Tylenchoidea</taxon>
        <taxon>Heteroderidae</taxon>
        <taxon>Heteroderinae</taxon>
        <taxon>Heterodera</taxon>
    </lineage>
</organism>
<feature type="domain" description="Aspartyl/asparaginy/proline hydroxylase" evidence="4">
    <location>
        <begin position="673"/>
        <end position="835"/>
    </location>
</feature>
<dbReference type="SMART" id="SM00028">
    <property type="entry name" value="TPR"/>
    <property type="match status" value="2"/>
</dbReference>
<feature type="compositionally biased region" description="Acidic residues" evidence="2">
    <location>
        <begin position="156"/>
        <end position="178"/>
    </location>
</feature>
<name>A0ABD2HVC5_9BILA</name>
<accession>A0ABD2HVC5</accession>
<dbReference type="Gene3D" id="2.60.120.330">
    <property type="entry name" value="B-lactam Antibiotic, Isopenicillin N Synthase, Chain"/>
    <property type="match status" value="1"/>
</dbReference>
<sequence>MSVTAAAAAVDRSVTQSANQWPHSSTTTSSSSSSSSDSASAVGSHIGGPSPSPPLGIRAQFRRQGSSYGHSHVHHMALMVAPKRVDYSGGLKTWIVLIVFVLLCSAILTIFSDENESELANEAPLADQKDRDEEDNDGGGEEPANIPSAEGITGADDGEEDEEKEEDEEEEEEEQEEKDEQRENVKDDDADDEEERMLAKLKEAAEMARQRQKEEAKLKARKEAKKRQRMEKEKEEEDRRREKTKREEEEKDEEERQREKTIREVEEKEKEEEKEEEIEKRQQEKEEEKDEEEEEEEKEQQIWERSRHGKKEKRVPSWRGTQLQAAKEDTQKPRMNLLKQRKKRIFDQRVRSNDQEEEEEREEGEEEDDGEEAHDEAEEEEAVVVVGELITTRKRPIYNRKALTNRYDYKHRSLLDAADFLLEKHEFDGALKHYQQILAINEHSPRALFGLGRLHQLKAEFGTDHDDDSEKFIKMALSDYNMVLENEDTPDELFKMTVHYFVECARQMGGYHHKILQAQRALVDRFPDDADIKCDFGATWLGMARPEKAADIFRNVLDNEPGHALALAYLGYIQKVYEDELERGVHALRRAMRTGDERVTGDARCQRVLVPVPLNSNKNDRTGQALEVYGDAVKHGVFPSVHQRSVHNLLGLSARPWWTVEQSECAKQLKTMERQWTAIREEALKVWSKKKSLFVEEALPIGSSGMMGGAELALVLRSNAIGGFREEICDRLMQSTCELLKHFETASCAKDKIKLSVLLAGTRTWPFCGPTNYVLEAQLGLVAHSDARIRVGNETRGWRPGRFLVFDTSFEREISFEGAPSNAIRLALTMELWHPQMPMELRGKIRAADGSDEERK</sequence>
<reference evidence="5 6" key="1">
    <citation type="submission" date="2024-10" db="EMBL/GenBank/DDBJ databases">
        <authorList>
            <person name="Kim D."/>
        </authorList>
    </citation>
    <scope>NUCLEOTIDE SEQUENCE [LARGE SCALE GENOMIC DNA]</scope>
    <source>
        <strain evidence="5">BH-2024</strain>
    </source>
</reference>
<evidence type="ECO:0000256" key="3">
    <source>
        <dbReference type="SAM" id="Phobius"/>
    </source>
</evidence>
<feature type="compositionally biased region" description="Polar residues" evidence="2">
    <location>
        <begin position="13"/>
        <end position="23"/>
    </location>
</feature>
<feature type="compositionally biased region" description="Basic and acidic residues" evidence="2">
    <location>
        <begin position="345"/>
        <end position="354"/>
    </location>
</feature>
<dbReference type="InterPro" id="IPR039038">
    <property type="entry name" value="ASPH"/>
</dbReference>
<feature type="region of interest" description="Disordered" evidence="2">
    <location>
        <begin position="1"/>
        <end position="58"/>
    </location>
</feature>
<keyword evidence="6" id="KW-1185">Reference proteome</keyword>
<dbReference type="InterPro" id="IPR019734">
    <property type="entry name" value="TPR_rpt"/>
</dbReference>
<keyword evidence="3" id="KW-0812">Transmembrane</keyword>
<evidence type="ECO:0000256" key="2">
    <source>
        <dbReference type="SAM" id="MobiDB-lite"/>
    </source>
</evidence>
<comment type="similarity">
    <text evidence="1">Belongs to the aspartyl/asparaginyl beta-hydroxylase family.</text>
</comment>
<feature type="region of interest" description="Disordered" evidence="2">
    <location>
        <begin position="117"/>
        <end position="381"/>
    </location>
</feature>
<comment type="caution">
    <text evidence="5">The sequence shown here is derived from an EMBL/GenBank/DDBJ whole genome shotgun (WGS) entry which is preliminary data.</text>
</comment>
<evidence type="ECO:0000259" key="4">
    <source>
        <dbReference type="Pfam" id="PF05118"/>
    </source>
</evidence>
<feature type="compositionally biased region" description="Basic residues" evidence="2">
    <location>
        <begin position="219"/>
        <end position="229"/>
    </location>
</feature>
<dbReference type="InterPro" id="IPR007803">
    <property type="entry name" value="Asp/Arg/Pro-Hydrxlase"/>
</dbReference>
<dbReference type="SUPFAM" id="SSF48452">
    <property type="entry name" value="TPR-like"/>
    <property type="match status" value="1"/>
</dbReference>
<feature type="compositionally biased region" description="Low complexity" evidence="2">
    <location>
        <begin position="24"/>
        <end position="49"/>
    </location>
</feature>
<feature type="compositionally biased region" description="Basic and acidic residues" evidence="2">
    <location>
        <begin position="277"/>
        <end position="286"/>
    </location>
</feature>
<protein>
    <recommendedName>
        <fullName evidence="4">Aspartyl/asparaginy/proline hydroxylase domain-containing protein</fullName>
    </recommendedName>
</protein>
<dbReference type="Proteomes" id="UP001620626">
    <property type="component" value="Unassembled WGS sequence"/>
</dbReference>
<feature type="compositionally biased region" description="Acidic residues" evidence="2">
    <location>
        <begin position="355"/>
        <end position="381"/>
    </location>
</feature>
<dbReference type="PANTHER" id="PTHR12366">
    <property type="entry name" value="ASPARTYL/ASPARAGINYL BETA-HYDROXYLASE"/>
    <property type="match status" value="1"/>
</dbReference>
<feature type="transmembrane region" description="Helical" evidence="3">
    <location>
        <begin position="93"/>
        <end position="111"/>
    </location>
</feature>
<evidence type="ECO:0000313" key="5">
    <source>
        <dbReference type="EMBL" id="KAL3072329.1"/>
    </source>
</evidence>
<dbReference type="Gene3D" id="1.25.40.10">
    <property type="entry name" value="Tetratricopeptide repeat domain"/>
    <property type="match status" value="1"/>
</dbReference>
<dbReference type="InterPro" id="IPR011990">
    <property type="entry name" value="TPR-like_helical_dom_sf"/>
</dbReference>
<proteinExistence type="inferred from homology"/>
<keyword evidence="3" id="KW-1133">Transmembrane helix</keyword>
<feature type="compositionally biased region" description="Acidic residues" evidence="2">
    <location>
        <begin position="287"/>
        <end position="298"/>
    </location>
</feature>
<evidence type="ECO:0000313" key="6">
    <source>
        <dbReference type="Proteomes" id="UP001620626"/>
    </source>
</evidence>
<feature type="compositionally biased region" description="Basic and acidic residues" evidence="2">
    <location>
        <begin position="230"/>
        <end position="268"/>
    </location>
</feature>
<gene>
    <name evidence="5" type="ORF">niasHT_034529</name>
</gene>
<dbReference type="Pfam" id="PF05118">
    <property type="entry name" value="Asp_Arg_Hydrox"/>
    <property type="match status" value="1"/>
</dbReference>
<feature type="compositionally biased region" description="Basic and acidic residues" evidence="2">
    <location>
        <begin position="196"/>
        <end position="218"/>
    </location>
</feature>
<keyword evidence="3" id="KW-0472">Membrane</keyword>
<dbReference type="PANTHER" id="PTHR12366:SF29">
    <property type="entry name" value="ASPARTYL BETA-HYDROXYLASE, ISOFORM L"/>
    <property type="match status" value="1"/>
</dbReference>
<dbReference type="InterPro" id="IPR027443">
    <property type="entry name" value="IPNS-like_sf"/>
</dbReference>
<evidence type="ECO:0000256" key="1">
    <source>
        <dbReference type="ARBA" id="ARBA00007730"/>
    </source>
</evidence>
<dbReference type="AlphaFoldDB" id="A0ABD2HVC5"/>
<dbReference type="EMBL" id="JBICBT010001330">
    <property type="protein sequence ID" value="KAL3072329.1"/>
    <property type="molecule type" value="Genomic_DNA"/>
</dbReference>